<evidence type="ECO:0000256" key="9">
    <source>
        <dbReference type="ARBA" id="ARBA00022777"/>
    </source>
</evidence>
<dbReference type="Pfam" id="PF00512">
    <property type="entry name" value="HisKA"/>
    <property type="match status" value="1"/>
</dbReference>
<dbReference type="Proteomes" id="UP000184092">
    <property type="component" value="Unassembled WGS sequence"/>
</dbReference>
<evidence type="ECO:0000256" key="4">
    <source>
        <dbReference type="ARBA" id="ARBA00022475"/>
    </source>
</evidence>
<organism evidence="28 29">
    <name type="scientific">Flavobacterium xinjiangense</name>
    <dbReference type="NCBI Taxonomy" id="178356"/>
    <lineage>
        <taxon>Bacteria</taxon>
        <taxon>Pseudomonadati</taxon>
        <taxon>Bacteroidota</taxon>
        <taxon>Flavobacteriia</taxon>
        <taxon>Flavobacteriales</taxon>
        <taxon>Flavobacteriaceae</taxon>
        <taxon>Flavobacterium</taxon>
    </lineage>
</organism>
<keyword evidence="4" id="KW-1003">Cell membrane</keyword>
<evidence type="ECO:0000256" key="18">
    <source>
        <dbReference type="PROSITE-ProRule" id="PRU00169"/>
    </source>
</evidence>
<dbReference type="Gene3D" id="1.20.120.160">
    <property type="entry name" value="HPT domain"/>
    <property type="match status" value="1"/>
</dbReference>
<dbReference type="SUPFAM" id="SSF55874">
    <property type="entry name" value="ATPase domain of HSP90 chaperone/DNA topoisomerase II/histidine kinase"/>
    <property type="match status" value="1"/>
</dbReference>
<dbReference type="SUPFAM" id="SSF55785">
    <property type="entry name" value="PYP-like sensor domain (PAS domain)"/>
    <property type="match status" value="1"/>
</dbReference>
<dbReference type="SMART" id="SM00138">
    <property type="entry name" value="MeTrc"/>
    <property type="match status" value="1"/>
</dbReference>
<dbReference type="PROSITE" id="PS50110">
    <property type="entry name" value="RESPONSE_REGULATORY"/>
    <property type="match status" value="1"/>
</dbReference>
<keyword evidence="12" id="KW-0902">Two-component regulatory system</keyword>
<feature type="active site" evidence="16">
    <location>
        <position position="56"/>
    </location>
</feature>
<dbReference type="SMART" id="SM00388">
    <property type="entry name" value="HisKA"/>
    <property type="match status" value="1"/>
</dbReference>
<evidence type="ECO:0000256" key="2">
    <source>
        <dbReference type="ARBA" id="ARBA00004651"/>
    </source>
</evidence>
<evidence type="ECO:0000256" key="13">
    <source>
        <dbReference type="ARBA" id="ARBA00023136"/>
    </source>
</evidence>
<dbReference type="FunFam" id="1.10.287.130:FF:000002">
    <property type="entry name" value="Two-component osmosensing histidine kinase"/>
    <property type="match status" value="1"/>
</dbReference>
<dbReference type="FunFam" id="3.30.565.10:FF:000010">
    <property type="entry name" value="Sensor histidine kinase RcsC"/>
    <property type="match status" value="1"/>
</dbReference>
<dbReference type="GO" id="GO:0008984">
    <property type="term" value="F:protein-glutamate methylesterase activity"/>
    <property type="evidence" value="ECO:0007669"/>
    <property type="project" value="InterPro"/>
</dbReference>
<accession>A0A1M7NA11</accession>
<dbReference type="Pfam" id="PF01739">
    <property type="entry name" value="CheR"/>
    <property type="match status" value="1"/>
</dbReference>
<evidence type="ECO:0000256" key="1">
    <source>
        <dbReference type="ARBA" id="ARBA00000085"/>
    </source>
</evidence>
<dbReference type="GO" id="GO:0005524">
    <property type="term" value="F:ATP binding"/>
    <property type="evidence" value="ECO:0007669"/>
    <property type="project" value="UniProtKB-KW"/>
</dbReference>
<evidence type="ECO:0000259" key="24">
    <source>
        <dbReference type="PROSITE" id="PS50113"/>
    </source>
</evidence>
<dbReference type="InterPro" id="IPR022641">
    <property type="entry name" value="CheR_N"/>
</dbReference>
<dbReference type="CDD" id="cd00082">
    <property type="entry name" value="HisKA"/>
    <property type="match status" value="1"/>
</dbReference>
<evidence type="ECO:0000259" key="27">
    <source>
        <dbReference type="PROSITE" id="PS50894"/>
    </source>
</evidence>
<dbReference type="SUPFAM" id="SSF53335">
    <property type="entry name" value="S-adenosyl-L-methionine-dependent methyltransferases"/>
    <property type="match status" value="1"/>
</dbReference>
<dbReference type="GO" id="GO:0006935">
    <property type="term" value="P:chemotaxis"/>
    <property type="evidence" value="ECO:0007669"/>
    <property type="project" value="UniProtKB-UniRule"/>
</dbReference>
<dbReference type="PRINTS" id="PR00996">
    <property type="entry name" value="CHERMTFRASE"/>
</dbReference>
<dbReference type="InterPro" id="IPR036097">
    <property type="entry name" value="HisK_dim/P_sf"/>
</dbReference>
<evidence type="ECO:0000256" key="19">
    <source>
        <dbReference type="SAM" id="Coils"/>
    </source>
</evidence>
<dbReference type="Pfam" id="PF13426">
    <property type="entry name" value="PAS_9"/>
    <property type="match status" value="2"/>
</dbReference>
<keyword evidence="19" id="KW-0175">Coiled coil</keyword>
<dbReference type="OrthoDB" id="9816309at2"/>
<feature type="domain" description="CheR-type methyltransferase" evidence="26">
    <location>
        <begin position="218"/>
        <end position="491"/>
    </location>
</feature>
<protein>
    <recommendedName>
        <fullName evidence="15">Sensory/regulatory protein RpfC</fullName>
        <ecNumber evidence="3">2.7.13.3</ecNumber>
    </recommendedName>
</protein>
<keyword evidence="6" id="KW-0808">Transferase</keyword>
<evidence type="ECO:0000259" key="21">
    <source>
        <dbReference type="PROSITE" id="PS50109"/>
    </source>
</evidence>
<feature type="modified residue" description="Phosphohistidine" evidence="17">
    <location>
        <position position="1468"/>
    </location>
</feature>
<dbReference type="EMBL" id="FRCL01000010">
    <property type="protein sequence ID" value="SHN00397.1"/>
    <property type="molecule type" value="Genomic_DNA"/>
</dbReference>
<evidence type="ECO:0000259" key="26">
    <source>
        <dbReference type="PROSITE" id="PS50123"/>
    </source>
</evidence>
<feature type="coiled-coil region" evidence="19">
    <location>
        <begin position="664"/>
        <end position="737"/>
    </location>
</feature>
<dbReference type="PANTHER" id="PTHR45339">
    <property type="entry name" value="HYBRID SIGNAL TRANSDUCTION HISTIDINE KINASE J"/>
    <property type="match status" value="1"/>
</dbReference>
<name>A0A1M7NA11_9FLAO</name>
<evidence type="ECO:0000256" key="3">
    <source>
        <dbReference type="ARBA" id="ARBA00012438"/>
    </source>
</evidence>
<keyword evidence="16" id="KW-0145">Chemotaxis</keyword>
<dbReference type="InterPro" id="IPR000673">
    <property type="entry name" value="Sig_transdc_resp-reg_Me-estase"/>
</dbReference>
<dbReference type="CDD" id="cd17546">
    <property type="entry name" value="REC_hyHK_CKI1_RcsC-like"/>
    <property type="match status" value="1"/>
</dbReference>
<dbReference type="InterPro" id="IPR036641">
    <property type="entry name" value="HPT_dom_sf"/>
</dbReference>
<evidence type="ECO:0000313" key="28">
    <source>
        <dbReference type="EMBL" id="SHN00397.1"/>
    </source>
</evidence>
<dbReference type="STRING" id="178356.SAMN05216269_11083"/>
<evidence type="ECO:0000259" key="22">
    <source>
        <dbReference type="PROSITE" id="PS50110"/>
    </source>
</evidence>
<dbReference type="SUPFAM" id="SSF47757">
    <property type="entry name" value="Chemotaxis receptor methyltransferase CheR, N-terminal domain"/>
    <property type="match status" value="1"/>
</dbReference>
<comment type="catalytic activity">
    <reaction evidence="1">
        <text>ATP + protein L-histidine = ADP + protein N-phospho-L-histidine.</text>
        <dbReference type="EC" id="2.7.13.3"/>
    </reaction>
</comment>
<dbReference type="SUPFAM" id="SSF47226">
    <property type="entry name" value="Histidine-containing phosphotransfer domain, HPT domain"/>
    <property type="match status" value="1"/>
</dbReference>
<evidence type="ECO:0000256" key="5">
    <source>
        <dbReference type="ARBA" id="ARBA00022553"/>
    </source>
</evidence>
<dbReference type="InterPro" id="IPR001789">
    <property type="entry name" value="Sig_transdc_resp-reg_receiver"/>
</dbReference>
<keyword evidence="5 18" id="KW-0597">Phosphoprotein</keyword>
<evidence type="ECO:0000256" key="17">
    <source>
        <dbReference type="PROSITE-ProRule" id="PRU00110"/>
    </source>
</evidence>
<evidence type="ECO:0000313" key="29">
    <source>
        <dbReference type="Proteomes" id="UP000184092"/>
    </source>
</evidence>
<dbReference type="SUPFAM" id="SSF52738">
    <property type="entry name" value="Methylesterase CheB, C-terminal domain"/>
    <property type="match status" value="1"/>
</dbReference>
<dbReference type="InterPro" id="IPR035965">
    <property type="entry name" value="PAS-like_dom_sf"/>
</dbReference>
<dbReference type="Gene3D" id="1.10.287.130">
    <property type="match status" value="1"/>
</dbReference>
<sequence>MVSIPKSDISVANKEIKKKSFTVVAIGASAGGLEAFSLLLKKLPANTGMAYIYAQHLSPDHKSLLTSILSKITEMKVQEIDNMEKMEPNNVYVIPPNKVIEVINGHIRLLPRIKKNIPNLTIDLLFSSLAETHKENVIGVVLSGYASDGMMGLKAIKDAGGITFAQDDTAQADSMPKSAISSGVVDYILSPSEIAEELVRLSKMGISNKSIPEKQVKEKELTLENNNYDINTIFELLLKTTGVDFSHYKMPTIKRRINHKMHQYGIKTIKEYAKLLLNNNIEIEVLYKDLLINVTSFFREKDTFQYLKTTLLPKLLKSKEAEETLRIWIPACSTGQEAYSIAMIITELQNKTNNIPVQIFATDLSEDAIRQARIGEYSQNDLKNISKKYLDHYFIKIGDNYRIIKELRDICVFAPHNILRDPPFSRMDFVSCCNLLIYFDSSAQKKVFSSLHFALNDNGYLMLGKAESTGTSSPLFTLLNNKYKIYSRKNNMGVRKILELTPRFTRINMSSKKVTTSSKSISLTPVGIENVIDTVLLANYMPACAVVNKDMEILQFRGPVSTYLEHSSGKASLNILKMARPEFAFELRNAINKAIESKESVHKSGIEIKIDSVLRMMSFEVRPLKFEWDEPLLLIVFKPQEAVAKLNENDSDGSYNSTQKDLKIKKLTEELNKTRSEMVSIIESQETIYEELQAANEEIVSSNEEFQTLNEELETSKEEIEATNEELISTNQELQMRHDLLIESHEFSEAIIATIHEPMLILNKDFIVSSANKSFYKKFLVDKASTEGKLLFDLGNKQWNIQKLRLMLNDVISKNNGFENFEVTHTFSGIGEKIMLLNAHLIVQKTNSEQLILLAFEDITDRSRYYLKEKYSLSLIEASLDPLVTINTEGKITDMNQATVKITGLSRAKLKDSNFFDHFTEPQKAREVYQQVFSKGSVTDSPLILRNKNGKLTDVLFNGSVYKDDSGTVLGVVIVARDVTEQKRIEKEALEARVFAELATEIAEEAKIKAEEATRFAEEAMKAKQQFLSNMSHEIRTPMNAIIGFTKVVLKTELSEKQKEYLNAIKISGDSLIVLIDDILDLAKVDAGKMIFEKKPFKIKSAIKAMLHIFETKIQEQNLELITLFDTTIPNIVVGDPVRLHQIILNLVSNAVKFTNKGSITVGVHLLHEDTEKVILEFEVTDTGIGISKEKIPRIFENFQQASSGTSRLYGGTGLGLAIVKKLVEAQGGTIRVKSKFNSGSTFSFTLSFKKSNEKHISESSLIEFDTKIKNIKVLVVEDIALNQLLMKTLLDDFGFYHEVAENGKIAIEKLQKNHYDIILMDLQMPEMNGFEATDYIRKTMNSNIPIIALTADVTTVDLIKCKAVGINEYIAKPIDERVLYSKIIEVLKINGVIQVGNQFNDDHESKIPKHKNTKCIDLTYLKERTKSNPVLMSEMLTIYLNQTPSLIVALKKGLAEKNWQTIATSAHKMIPSFSIMGIDTLYENMARKIQEFAEKKEYTSELIDLFSQLERICSQACTEIQAELDTMKND</sequence>
<dbReference type="PROSITE" id="PS50122">
    <property type="entry name" value="CHEB"/>
    <property type="match status" value="1"/>
</dbReference>
<dbReference type="InterPro" id="IPR003661">
    <property type="entry name" value="HisK_dim/P_dom"/>
</dbReference>
<feature type="modified residue" description="4-aspartylphosphate" evidence="18">
    <location>
        <position position="1322"/>
    </location>
</feature>
<dbReference type="GO" id="GO:0008757">
    <property type="term" value="F:S-adenosylmethionine-dependent methyltransferase activity"/>
    <property type="evidence" value="ECO:0007669"/>
    <property type="project" value="InterPro"/>
</dbReference>
<feature type="transmembrane region" description="Helical" evidence="20">
    <location>
        <begin position="21"/>
        <end position="40"/>
    </location>
</feature>
<dbReference type="InterPro" id="IPR003594">
    <property type="entry name" value="HATPase_dom"/>
</dbReference>
<dbReference type="Gene3D" id="3.30.450.20">
    <property type="entry name" value="PAS domain"/>
    <property type="match status" value="2"/>
</dbReference>
<evidence type="ECO:0000256" key="16">
    <source>
        <dbReference type="PROSITE-ProRule" id="PRU00050"/>
    </source>
</evidence>
<evidence type="ECO:0000256" key="15">
    <source>
        <dbReference type="ARBA" id="ARBA00068150"/>
    </source>
</evidence>
<dbReference type="CDD" id="cd00130">
    <property type="entry name" value="PAS"/>
    <property type="match status" value="1"/>
</dbReference>
<dbReference type="CDD" id="cd16922">
    <property type="entry name" value="HATPase_EvgS-ArcB-TorS-like"/>
    <property type="match status" value="1"/>
</dbReference>
<dbReference type="Gene3D" id="3.40.50.150">
    <property type="entry name" value="Vaccinia Virus protein VP39"/>
    <property type="match status" value="1"/>
</dbReference>
<evidence type="ECO:0000256" key="10">
    <source>
        <dbReference type="ARBA" id="ARBA00022840"/>
    </source>
</evidence>
<proteinExistence type="predicted"/>
<dbReference type="Pfam" id="PF03705">
    <property type="entry name" value="CheR_N"/>
    <property type="match status" value="1"/>
</dbReference>
<dbReference type="InterPro" id="IPR000700">
    <property type="entry name" value="PAS-assoc_C"/>
</dbReference>
<dbReference type="EC" id="2.7.13.3" evidence="3"/>
<gene>
    <name evidence="28" type="ORF">SAMN05216269_11083</name>
</gene>
<feature type="domain" description="Response regulatory" evidence="22">
    <location>
        <begin position="1273"/>
        <end position="1388"/>
    </location>
</feature>
<dbReference type="PANTHER" id="PTHR45339:SF1">
    <property type="entry name" value="HYBRID SIGNAL TRANSDUCTION HISTIDINE KINASE J"/>
    <property type="match status" value="1"/>
</dbReference>
<dbReference type="InterPro" id="IPR029063">
    <property type="entry name" value="SAM-dependent_MTases_sf"/>
</dbReference>
<keyword evidence="16" id="KW-0378">Hydrolase</keyword>
<feature type="domain" description="HPt" evidence="27">
    <location>
        <begin position="1429"/>
        <end position="1528"/>
    </location>
</feature>
<evidence type="ECO:0000256" key="12">
    <source>
        <dbReference type="ARBA" id="ARBA00023012"/>
    </source>
</evidence>
<feature type="domain" description="Histidine kinase" evidence="21">
    <location>
        <begin position="1030"/>
        <end position="1251"/>
    </location>
</feature>
<dbReference type="PROSITE" id="PS50109">
    <property type="entry name" value="HIS_KIN"/>
    <property type="match status" value="1"/>
</dbReference>
<dbReference type="NCBIfam" id="TIGR00229">
    <property type="entry name" value="sensory_box"/>
    <property type="match status" value="1"/>
</dbReference>
<dbReference type="GO" id="GO:0005886">
    <property type="term" value="C:plasma membrane"/>
    <property type="evidence" value="ECO:0007669"/>
    <property type="project" value="UniProtKB-SubCell"/>
</dbReference>
<evidence type="ECO:0000256" key="11">
    <source>
        <dbReference type="ARBA" id="ARBA00022989"/>
    </source>
</evidence>
<feature type="domain" description="PAC" evidence="24">
    <location>
        <begin position="939"/>
        <end position="991"/>
    </location>
</feature>
<feature type="domain" description="CheB-type methylesterase" evidence="25">
    <location>
        <begin position="17"/>
        <end position="205"/>
    </location>
</feature>
<evidence type="ECO:0000259" key="25">
    <source>
        <dbReference type="PROSITE" id="PS50122"/>
    </source>
</evidence>
<feature type="active site" evidence="16">
    <location>
        <position position="148"/>
    </location>
</feature>
<dbReference type="InterPro" id="IPR011006">
    <property type="entry name" value="CheY-like_superfamily"/>
</dbReference>
<dbReference type="SMART" id="SM00086">
    <property type="entry name" value="PAC"/>
    <property type="match status" value="1"/>
</dbReference>
<dbReference type="InterPro" id="IPR000014">
    <property type="entry name" value="PAS"/>
</dbReference>
<keyword evidence="8" id="KW-0547">Nucleotide-binding</keyword>
<evidence type="ECO:0000256" key="6">
    <source>
        <dbReference type="ARBA" id="ARBA00022679"/>
    </source>
</evidence>
<dbReference type="SMART" id="SM00448">
    <property type="entry name" value="REC"/>
    <property type="match status" value="1"/>
</dbReference>
<dbReference type="Pfam" id="PF02518">
    <property type="entry name" value="HATPase_c"/>
    <property type="match status" value="1"/>
</dbReference>
<dbReference type="Gene3D" id="3.30.565.10">
    <property type="entry name" value="Histidine kinase-like ATPase, C-terminal domain"/>
    <property type="match status" value="1"/>
</dbReference>
<keyword evidence="9" id="KW-0418">Kinase</keyword>
<dbReference type="InterPro" id="IPR001610">
    <property type="entry name" value="PAC"/>
</dbReference>
<keyword evidence="11 20" id="KW-1133">Transmembrane helix</keyword>
<comment type="subcellular location">
    <subcellularLocation>
        <location evidence="2">Cell membrane</location>
        <topology evidence="2">Multi-pass membrane protein</topology>
    </subcellularLocation>
</comment>
<dbReference type="InterPro" id="IPR022642">
    <property type="entry name" value="CheR_C"/>
</dbReference>
<comment type="subunit">
    <text evidence="14">At low DSF concentrations, interacts with RpfF.</text>
</comment>
<dbReference type="CDD" id="cd16434">
    <property type="entry name" value="CheB-CheR_fusion"/>
    <property type="match status" value="1"/>
</dbReference>
<evidence type="ECO:0000256" key="7">
    <source>
        <dbReference type="ARBA" id="ARBA00022692"/>
    </source>
</evidence>
<dbReference type="InterPro" id="IPR035909">
    <property type="entry name" value="CheB_C"/>
</dbReference>
<evidence type="ECO:0000256" key="20">
    <source>
        <dbReference type="SAM" id="Phobius"/>
    </source>
</evidence>
<evidence type="ECO:0000259" key="23">
    <source>
        <dbReference type="PROSITE" id="PS50112"/>
    </source>
</evidence>
<feature type="active site" evidence="16">
    <location>
        <position position="29"/>
    </location>
</feature>
<dbReference type="Pfam" id="PF00072">
    <property type="entry name" value="Response_reg"/>
    <property type="match status" value="1"/>
</dbReference>
<dbReference type="RefSeq" id="WP_073209937.1">
    <property type="nucleotide sequence ID" value="NZ_FRCL01000010.1"/>
</dbReference>
<dbReference type="Pfam" id="PF01339">
    <property type="entry name" value="CheB_methylest"/>
    <property type="match status" value="1"/>
</dbReference>
<dbReference type="SUPFAM" id="SSF52172">
    <property type="entry name" value="CheY-like"/>
    <property type="match status" value="1"/>
</dbReference>
<dbReference type="Gene3D" id="3.40.50.180">
    <property type="entry name" value="Methylesterase CheB, C-terminal domain"/>
    <property type="match status" value="1"/>
</dbReference>
<dbReference type="PROSITE" id="PS50112">
    <property type="entry name" value="PAS"/>
    <property type="match status" value="1"/>
</dbReference>
<dbReference type="PROSITE" id="PS50894">
    <property type="entry name" value="HPT"/>
    <property type="match status" value="1"/>
</dbReference>
<dbReference type="PROSITE" id="PS50113">
    <property type="entry name" value="PAC"/>
    <property type="match status" value="1"/>
</dbReference>
<dbReference type="InterPro" id="IPR005467">
    <property type="entry name" value="His_kinase_dom"/>
</dbReference>
<dbReference type="Gene3D" id="3.40.50.2300">
    <property type="match status" value="1"/>
</dbReference>
<dbReference type="InterPro" id="IPR036890">
    <property type="entry name" value="HATPase_C_sf"/>
</dbReference>
<dbReference type="GO" id="GO:0000155">
    <property type="term" value="F:phosphorelay sensor kinase activity"/>
    <property type="evidence" value="ECO:0007669"/>
    <property type="project" value="InterPro"/>
</dbReference>
<keyword evidence="7 20" id="KW-0812">Transmembrane</keyword>
<dbReference type="SMART" id="SM00091">
    <property type="entry name" value="PAS"/>
    <property type="match status" value="2"/>
</dbReference>
<keyword evidence="29" id="KW-1185">Reference proteome</keyword>
<feature type="domain" description="PAS" evidence="23">
    <location>
        <begin position="868"/>
        <end position="932"/>
    </location>
</feature>
<evidence type="ECO:0000256" key="14">
    <source>
        <dbReference type="ARBA" id="ARBA00064003"/>
    </source>
</evidence>
<keyword evidence="10" id="KW-0067">ATP-binding</keyword>
<dbReference type="InterPro" id="IPR008207">
    <property type="entry name" value="Sig_transdc_His_kin_Hpt_dom"/>
</dbReference>
<dbReference type="InterPro" id="IPR000780">
    <property type="entry name" value="CheR_MeTrfase"/>
</dbReference>
<dbReference type="SUPFAM" id="SSF47384">
    <property type="entry name" value="Homodimeric domain of signal transducing histidine kinase"/>
    <property type="match status" value="1"/>
</dbReference>
<reference evidence="29" key="1">
    <citation type="submission" date="2016-11" db="EMBL/GenBank/DDBJ databases">
        <authorList>
            <person name="Varghese N."/>
            <person name="Submissions S."/>
        </authorList>
    </citation>
    <scope>NUCLEOTIDE SEQUENCE [LARGE SCALE GENOMIC DNA]</scope>
    <source>
        <strain evidence="29">CGMCC 1.2749</strain>
    </source>
</reference>
<dbReference type="PROSITE" id="PS50123">
    <property type="entry name" value="CHER"/>
    <property type="match status" value="1"/>
</dbReference>
<dbReference type="GO" id="GO:0000156">
    <property type="term" value="F:phosphorelay response regulator activity"/>
    <property type="evidence" value="ECO:0007669"/>
    <property type="project" value="InterPro"/>
</dbReference>
<dbReference type="SMART" id="SM00387">
    <property type="entry name" value="HATPase_c"/>
    <property type="match status" value="1"/>
</dbReference>
<keyword evidence="13 20" id="KW-0472">Membrane</keyword>
<evidence type="ECO:0000256" key="8">
    <source>
        <dbReference type="ARBA" id="ARBA00022741"/>
    </source>
</evidence>
<dbReference type="GO" id="GO:0005737">
    <property type="term" value="C:cytoplasm"/>
    <property type="evidence" value="ECO:0007669"/>
    <property type="project" value="InterPro"/>
</dbReference>